<dbReference type="PROSITE" id="PS01167">
    <property type="entry name" value="RIBOSOMAL_L17"/>
    <property type="match status" value="1"/>
</dbReference>
<dbReference type="AlphaFoldDB" id="A0A1F6VHR2"/>
<dbReference type="GO" id="GO:0022625">
    <property type="term" value="C:cytosolic large ribosomal subunit"/>
    <property type="evidence" value="ECO:0007669"/>
    <property type="project" value="TreeGrafter"/>
</dbReference>
<dbReference type="GO" id="GO:0003735">
    <property type="term" value="F:structural constituent of ribosome"/>
    <property type="evidence" value="ECO:0007669"/>
    <property type="project" value="InterPro"/>
</dbReference>
<dbReference type="GO" id="GO:0006412">
    <property type="term" value="P:translation"/>
    <property type="evidence" value="ECO:0007669"/>
    <property type="project" value="UniProtKB-UniRule"/>
</dbReference>
<evidence type="ECO:0000256" key="1">
    <source>
        <dbReference type="ARBA" id="ARBA00008777"/>
    </source>
</evidence>
<dbReference type="HAMAP" id="MF_01368">
    <property type="entry name" value="Ribosomal_bL17"/>
    <property type="match status" value="1"/>
</dbReference>
<dbReference type="SUPFAM" id="SSF64263">
    <property type="entry name" value="Prokaryotic ribosomal protein L17"/>
    <property type="match status" value="1"/>
</dbReference>
<dbReference type="PANTHER" id="PTHR14413">
    <property type="entry name" value="RIBOSOMAL PROTEIN L17"/>
    <property type="match status" value="1"/>
</dbReference>
<organism evidence="6 7">
    <name type="scientific">Candidatus Nomurabacteria bacterium RIFCSPHIGHO2_01_FULL_42_16</name>
    <dbReference type="NCBI Taxonomy" id="1801743"/>
    <lineage>
        <taxon>Bacteria</taxon>
        <taxon>Candidatus Nomuraibacteriota</taxon>
    </lineage>
</organism>
<dbReference type="InterPro" id="IPR000456">
    <property type="entry name" value="Ribosomal_bL17"/>
</dbReference>
<accession>A0A1F6VHR2</accession>
<comment type="similarity">
    <text evidence="1 4 5">Belongs to the bacterial ribosomal protein bL17 family.</text>
</comment>
<dbReference type="STRING" id="1801743.A2824_01840"/>
<evidence type="ECO:0000256" key="3">
    <source>
        <dbReference type="ARBA" id="ARBA00023274"/>
    </source>
</evidence>
<dbReference type="NCBIfam" id="TIGR00059">
    <property type="entry name" value="L17"/>
    <property type="match status" value="1"/>
</dbReference>
<dbReference type="InterPro" id="IPR036373">
    <property type="entry name" value="Ribosomal_bL17_sf"/>
</dbReference>
<evidence type="ECO:0000256" key="5">
    <source>
        <dbReference type="RuleBase" id="RU000660"/>
    </source>
</evidence>
<dbReference type="InterPro" id="IPR047859">
    <property type="entry name" value="Ribosomal_bL17_CS"/>
</dbReference>
<proteinExistence type="inferred from homology"/>
<evidence type="ECO:0000313" key="6">
    <source>
        <dbReference type="EMBL" id="OGI69173.1"/>
    </source>
</evidence>
<keyword evidence="3 4" id="KW-0687">Ribonucleoprotein</keyword>
<comment type="subunit">
    <text evidence="4">Part of the 50S ribosomal subunit. Contacts protein L32.</text>
</comment>
<dbReference type="Gene3D" id="3.90.1030.10">
    <property type="entry name" value="Ribosomal protein L17"/>
    <property type="match status" value="1"/>
</dbReference>
<comment type="caution">
    <text evidence="6">The sequence shown here is derived from an EMBL/GenBank/DDBJ whole genome shotgun (WGS) entry which is preliminary data.</text>
</comment>
<evidence type="ECO:0000256" key="2">
    <source>
        <dbReference type="ARBA" id="ARBA00022980"/>
    </source>
</evidence>
<dbReference type="Pfam" id="PF01196">
    <property type="entry name" value="Ribosomal_L17"/>
    <property type="match status" value="1"/>
</dbReference>
<dbReference type="EMBL" id="MFTT01000032">
    <property type="protein sequence ID" value="OGI69173.1"/>
    <property type="molecule type" value="Genomic_DNA"/>
</dbReference>
<dbReference type="PANTHER" id="PTHR14413:SF16">
    <property type="entry name" value="LARGE RIBOSOMAL SUBUNIT PROTEIN BL17M"/>
    <property type="match status" value="1"/>
</dbReference>
<sequence>MRHHNKNRKFGRPRNQRKALLKSLCLALIKNGKIKTTEAKAKEVRPFVEKLITKGKDKSISSRRVAASRLSNNKVAVKKLFDEIAPKYASRQGGYTRIIKLPPRKSDSARMAIIEFV</sequence>
<dbReference type="Proteomes" id="UP000178059">
    <property type="component" value="Unassembled WGS sequence"/>
</dbReference>
<keyword evidence="2 4" id="KW-0689">Ribosomal protein</keyword>
<gene>
    <name evidence="4" type="primary">rplQ</name>
    <name evidence="6" type="ORF">A2824_01840</name>
</gene>
<name>A0A1F6VHR2_9BACT</name>
<evidence type="ECO:0000313" key="7">
    <source>
        <dbReference type="Proteomes" id="UP000178059"/>
    </source>
</evidence>
<evidence type="ECO:0000256" key="4">
    <source>
        <dbReference type="HAMAP-Rule" id="MF_01368"/>
    </source>
</evidence>
<reference evidence="6 7" key="1">
    <citation type="journal article" date="2016" name="Nat. Commun.">
        <title>Thousands of microbial genomes shed light on interconnected biogeochemical processes in an aquifer system.</title>
        <authorList>
            <person name="Anantharaman K."/>
            <person name="Brown C.T."/>
            <person name="Hug L.A."/>
            <person name="Sharon I."/>
            <person name="Castelle C.J."/>
            <person name="Probst A.J."/>
            <person name="Thomas B.C."/>
            <person name="Singh A."/>
            <person name="Wilkins M.J."/>
            <person name="Karaoz U."/>
            <person name="Brodie E.L."/>
            <person name="Williams K.H."/>
            <person name="Hubbard S.S."/>
            <person name="Banfield J.F."/>
        </authorList>
    </citation>
    <scope>NUCLEOTIDE SEQUENCE [LARGE SCALE GENOMIC DNA]</scope>
</reference>
<protein>
    <recommendedName>
        <fullName evidence="4">Large ribosomal subunit protein bL17</fullName>
    </recommendedName>
</protein>